<protein>
    <submittedName>
        <fullName evidence="1">Uncharacterized protein</fullName>
    </submittedName>
</protein>
<organism evidence="1">
    <name type="scientific">marine metagenome</name>
    <dbReference type="NCBI Taxonomy" id="408172"/>
    <lineage>
        <taxon>unclassified sequences</taxon>
        <taxon>metagenomes</taxon>
        <taxon>ecological metagenomes</taxon>
    </lineage>
</organism>
<proteinExistence type="predicted"/>
<sequence length="140" mass="16156">LLDVTMTPPELIGKEDSVDSVLPTGDLIKSKRFKFVYDGVNHQVPLGYPFEIPEEFNTPQARGMAHGQRPWRLDVPGLKTPFLHLYKYHIIDLYYRLGVESLIDVTHSCTAIPEGHCRDCMWCYERIWAFAQLDKTDPSF</sequence>
<evidence type="ECO:0000313" key="1">
    <source>
        <dbReference type="EMBL" id="SVB85856.1"/>
    </source>
</evidence>
<dbReference type="Pfam" id="PF06508">
    <property type="entry name" value="QueC"/>
    <property type="match status" value="1"/>
</dbReference>
<dbReference type="EMBL" id="UINC01060879">
    <property type="protein sequence ID" value="SVB85856.1"/>
    <property type="molecule type" value="Genomic_DNA"/>
</dbReference>
<dbReference type="SUPFAM" id="SSF52402">
    <property type="entry name" value="Adenine nucleotide alpha hydrolases-like"/>
    <property type="match status" value="1"/>
</dbReference>
<reference evidence="1" key="1">
    <citation type="submission" date="2018-05" db="EMBL/GenBank/DDBJ databases">
        <authorList>
            <person name="Lanie J.A."/>
            <person name="Ng W.-L."/>
            <person name="Kazmierczak K.M."/>
            <person name="Andrzejewski T.M."/>
            <person name="Davidsen T.M."/>
            <person name="Wayne K.J."/>
            <person name="Tettelin H."/>
            <person name="Glass J.I."/>
            <person name="Rusch D."/>
            <person name="Podicherti R."/>
            <person name="Tsui H.-C.T."/>
            <person name="Winkler M.E."/>
        </authorList>
    </citation>
    <scope>NUCLEOTIDE SEQUENCE</scope>
</reference>
<dbReference type="InterPro" id="IPR014729">
    <property type="entry name" value="Rossmann-like_a/b/a_fold"/>
</dbReference>
<gene>
    <name evidence="1" type="ORF">METZ01_LOCUS238710</name>
</gene>
<accession>A0A382HF11</accession>
<name>A0A382HF11_9ZZZZ</name>
<feature type="non-terminal residue" evidence="1">
    <location>
        <position position="1"/>
    </location>
</feature>
<dbReference type="Gene3D" id="3.40.50.620">
    <property type="entry name" value="HUPs"/>
    <property type="match status" value="1"/>
</dbReference>
<dbReference type="InterPro" id="IPR018317">
    <property type="entry name" value="QueC"/>
</dbReference>
<dbReference type="AlphaFoldDB" id="A0A382HF11"/>